<evidence type="ECO:0000259" key="5">
    <source>
        <dbReference type="PROSITE" id="PS50089"/>
    </source>
</evidence>
<reference evidence="7" key="1">
    <citation type="journal article" date="2017" name="Plant J.">
        <title>The pomegranate (Punica granatum L.) genome and the genomics of punicalagin biosynthesis.</title>
        <authorList>
            <person name="Qin G."/>
            <person name="Xu C."/>
            <person name="Ming R."/>
            <person name="Tang H."/>
            <person name="Guyot R."/>
            <person name="Kramer E.M."/>
            <person name="Hu Y."/>
            <person name="Yi X."/>
            <person name="Qi Y."/>
            <person name="Xu X."/>
            <person name="Gao Z."/>
            <person name="Pan H."/>
            <person name="Jian J."/>
            <person name="Tian Y."/>
            <person name="Yue Z."/>
            <person name="Xu Y."/>
        </authorList>
    </citation>
    <scope>NUCLEOTIDE SEQUENCE [LARGE SCALE GENOMIC DNA]</scope>
    <source>
        <strain evidence="7">cv. Dabenzi</strain>
    </source>
</reference>
<dbReference type="Pfam" id="PF13639">
    <property type="entry name" value="zf-RING_2"/>
    <property type="match status" value="1"/>
</dbReference>
<keyword evidence="1" id="KW-0479">Metal-binding</keyword>
<protein>
    <recommendedName>
        <fullName evidence="5">RING-type domain-containing protein</fullName>
    </recommendedName>
</protein>
<dbReference type="GO" id="GO:0005634">
    <property type="term" value="C:nucleus"/>
    <property type="evidence" value="ECO:0007669"/>
    <property type="project" value="TreeGrafter"/>
</dbReference>
<dbReference type="CDD" id="cd16454">
    <property type="entry name" value="RING-H2_PA-TM-RING"/>
    <property type="match status" value="1"/>
</dbReference>
<feature type="domain" description="RING-type" evidence="5">
    <location>
        <begin position="154"/>
        <end position="199"/>
    </location>
</feature>
<accession>A0A218WWX3</accession>
<evidence type="ECO:0000256" key="4">
    <source>
        <dbReference type="PROSITE-ProRule" id="PRU00175"/>
    </source>
</evidence>
<dbReference type="SUPFAM" id="SSF57850">
    <property type="entry name" value="RING/U-box"/>
    <property type="match status" value="1"/>
</dbReference>
<proteinExistence type="predicted"/>
<comment type="caution">
    <text evidence="6">The sequence shown here is derived from an EMBL/GenBank/DDBJ whole genome shotgun (WGS) entry which is preliminary data.</text>
</comment>
<dbReference type="PANTHER" id="PTHR45931:SF16">
    <property type="entry name" value="RING_U-BOX SUPERFAMILY PROTEIN"/>
    <property type="match status" value="1"/>
</dbReference>
<dbReference type="Gene3D" id="3.30.40.10">
    <property type="entry name" value="Zinc/RING finger domain, C3HC4 (zinc finger)"/>
    <property type="match status" value="1"/>
</dbReference>
<gene>
    <name evidence="6" type="ORF">CDL15_Pgr017687</name>
</gene>
<keyword evidence="3" id="KW-0862">Zinc</keyword>
<evidence type="ECO:0000256" key="2">
    <source>
        <dbReference type="ARBA" id="ARBA00022771"/>
    </source>
</evidence>
<dbReference type="PROSITE" id="PS50089">
    <property type="entry name" value="ZF_RING_2"/>
    <property type="match status" value="1"/>
</dbReference>
<dbReference type="AlphaFoldDB" id="A0A218WWX3"/>
<keyword evidence="2 4" id="KW-0863">Zinc-finger</keyword>
<evidence type="ECO:0000313" key="6">
    <source>
        <dbReference type="EMBL" id="OWM77153.1"/>
    </source>
</evidence>
<organism evidence="6 7">
    <name type="scientific">Punica granatum</name>
    <name type="common">Pomegranate</name>
    <dbReference type="NCBI Taxonomy" id="22663"/>
    <lineage>
        <taxon>Eukaryota</taxon>
        <taxon>Viridiplantae</taxon>
        <taxon>Streptophyta</taxon>
        <taxon>Embryophyta</taxon>
        <taxon>Tracheophyta</taxon>
        <taxon>Spermatophyta</taxon>
        <taxon>Magnoliopsida</taxon>
        <taxon>eudicotyledons</taxon>
        <taxon>Gunneridae</taxon>
        <taxon>Pentapetalae</taxon>
        <taxon>rosids</taxon>
        <taxon>malvids</taxon>
        <taxon>Myrtales</taxon>
        <taxon>Lythraceae</taxon>
        <taxon>Punica</taxon>
    </lineage>
</organism>
<dbReference type="PANTHER" id="PTHR45931">
    <property type="entry name" value="SI:CH211-59O9.10"/>
    <property type="match status" value="1"/>
</dbReference>
<dbReference type="GO" id="GO:0006511">
    <property type="term" value="P:ubiquitin-dependent protein catabolic process"/>
    <property type="evidence" value="ECO:0007669"/>
    <property type="project" value="TreeGrafter"/>
</dbReference>
<dbReference type="Proteomes" id="UP000197138">
    <property type="component" value="Unassembled WGS sequence"/>
</dbReference>
<dbReference type="EMBL" id="MTKT01002718">
    <property type="protein sequence ID" value="OWM77153.1"/>
    <property type="molecule type" value="Genomic_DNA"/>
</dbReference>
<evidence type="ECO:0000256" key="3">
    <source>
        <dbReference type="ARBA" id="ARBA00022833"/>
    </source>
</evidence>
<dbReference type="GO" id="GO:0061630">
    <property type="term" value="F:ubiquitin protein ligase activity"/>
    <property type="evidence" value="ECO:0007669"/>
    <property type="project" value="TreeGrafter"/>
</dbReference>
<dbReference type="GO" id="GO:0008270">
    <property type="term" value="F:zinc ion binding"/>
    <property type="evidence" value="ECO:0007669"/>
    <property type="project" value="UniProtKB-KW"/>
</dbReference>
<evidence type="ECO:0000313" key="7">
    <source>
        <dbReference type="Proteomes" id="UP000197138"/>
    </source>
</evidence>
<dbReference type="InterPro" id="IPR013083">
    <property type="entry name" value="Znf_RING/FYVE/PHD"/>
</dbReference>
<dbReference type="InterPro" id="IPR051834">
    <property type="entry name" value="RING_finger_E3_ligase"/>
</dbReference>
<dbReference type="SMART" id="SM00184">
    <property type="entry name" value="RING"/>
    <property type="match status" value="1"/>
</dbReference>
<dbReference type="InterPro" id="IPR001841">
    <property type="entry name" value="Znf_RING"/>
</dbReference>
<name>A0A218WWX3_PUNGR</name>
<sequence>MADSEGLANYHPPPPQLGKRRYIGYYGRGVERRVREYDGGSSVHVHCLPLMFLWLPQVLQTSLQDYLTNLCVDAACAEEIERALLSSISNAVDGNVREFYPFVDLEIVTVVDMVPGIRIIGELTSQSLGASEAVTKRLNEKTFVAEEAIDIGTCSICLEDLASSGEHIRRLTKMPCEHIFHVSCIVPWLKTKRTCPLCRRELDK</sequence>
<evidence type="ECO:0000256" key="1">
    <source>
        <dbReference type="ARBA" id="ARBA00022723"/>
    </source>
</evidence>